<gene>
    <name evidence="3" type="ORF">I9063_003177</name>
</gene>
<feature type="domain" description="OLD protein-like TOPRIM" evidence="2">
    <location>
        <begin position="378"/>
        <end position="441"/>
    </location>
</feature>
<evidence type="ECO:0000259" key="2">
    <source>
        <dbReference type="Pfam" id="PF20469"/>
    </source>
</evidence>
<feature type="domain" description="Endonuclease GajA/Old nuclease/RecF-like AAA" evidence="1">
    <location>
        <begin position="1"/>
        <end position="333"/>
    </location>
</feature>
<dbReference type="InterPro" id="IPR041685">
    <property type="entry name" value="AAA_GajA/Old/RecF-like"/>
</dbReference>
<dbReference type="InterPro" id="IPR051396">
    <property type="entry name" value="Bact_Antivir_Def_Nuclease"/>
</dbReference>
<organism evidence="3 4">
    <name type="scientific">Clostridium perfringens</name>
    <dbReference type="NCBI Taxonomy" id="1502"/>
    <lineage>
        <taxon>Bacteria</taxon>
        <taxon>Bacillati</taxon>
        <taxon>Bacillota</taxon>
        <taxon>Clostridia</taxon>
        <taxon>Eubacteriales</taxon>
        <taxon>Clostridiaceae</taxon>
        <taxon>Clostridium</taxon>
    </lineage>
</organism>
<dbReference type="EMBL" id="DACTBT010000041">
    <property type="protein sequence ID" value="HAT4299753.1"/>
    <property type="molecule type" value="Genomic_DNA"/>
</dbReference>
<dbReference type="PANTHER" id="PTHR43581">
    <property type="entry name" value="ATP/GTP PHOSPHATASE"/>
    <property type="match status" value="1"/>
</dbReference>
<evidence type="ECO:0000313" key="3">
    <source>
        <dbReference type="EMBL" id="HAT4299753.1"/>
    </source>
</evidence>
<comment type="caution">
    <text evidence="3">The sequence shown here is derived from an EMBL/GenBank/DDBJ whole genome shotgun (WGS) entry which is preliminary data.</text>
</comment>
<dbReference type="InterPro" id="IPR034139">
    <property type="entry name" value="TOPRIM_OLD"/>
</dbReference>
<evidence type="ECO:0000259" key="1">
    <source>
        <dbReference type="Pfam" id="PF13175"/>
    </source>
</evidence>
<reference evidence="3" key="2">
    <citation type="submission" date="2020-07" db="EMBL/GenBank/DDBJ databases">
        <authorList>
            <consortium name="NCBI Pathogen Detection Project"/>
        </authorList>
    </citation>
    <scope>NUCLEOTIDE SEQUENCE</scope>
    <source>
        <strain evidence="3">C25</strain>
    </source>
</reference>
<proteinExistence type="predicted"/>
<dbReference type="AlphaFoldDB" id="A0AAN5NCL3"/>
<dbReference type="InterPro" id="IPR027417">
    <property type="entry name" value="P-loop_NTPase"/>
</dbReference>
<dbReference type="RefSeq" id="WP_110020868.1">
    <property type="nucleotide sequence ID" value="NZ_CATNYB010000001.1"/>
</dbReference>
<sequence length="533" mass="60611">MVIKRVIIENYKSFKGTFELDILKDMSIIVGDNEVGKTSLLECINLALTNQINGRACIYELTPFMFNAEVVKEYLNKIKKGEPTELPKINIELYFNNSTDIMPLKGINNSKREDCPGVKLSIEFNEAYIEEYEQYISEPEKVTTIPIEYYEVKWYSFANNSITSRSMPINVTYIDASSNKLANGADKYISKIINNVLDDREKAQLALNYRKLKESFVSEESVKGVNTKLNTLTKEISEKEIIVSVDVSNKSNWETALTSYLDEVPFSYAGQGEQNSIKMKLALETNGQDCNIILIEEPENHLSFTNMSKLINGIGDKCSGKQLVITTHSPYVANKLGLENLILFGENKEKMSLSNLSAETQDYFKKLPGYDTLRMVLSKKPILCEGPSDELIIQKAYLKKYKKLPIEDGVDVITVKGLSFKRFLEIAKLIGKPIAVVTDNDGSVSSVRKKYSDYIGNSNINICFDCDENYRTLEPQICKVNKKEDLERVLNISMDTIEEVQNYMIKHKTEVALKIFESDEEIIIPEYIYNAIK</sequence>
<dbReference type="Pfam" id="PF20469">
    <property type="entry name" value="OLD-like_TOPRIM"/>
    <property type="match status" value="1"/>
</dbReference>
<dbReference type="Proteomes" id="UP000855421">
    <property type="component" value="Unassembled WGS sequence"/>
</dbReference>
<dbReference type="Gene3D" id="3.40.50.300">
    <property type="entry name" value="P-loop containing nucleotide triphosphate hydrolases"/>
    <property type="match status" value="1"/>
</dbReference>
<dbReference type="CDD" id="cd01026">
    <property type="entry name" value="TOPRIM_OLD"/>
    <property type="match status" value="1"/>
</dbReference>
<dbReference type="Pfam" id="PF13175">
    <property type="entry name" value="AAA_15"/>
    <property type="match status" value="1"/>
</dbReference>
<protein>
    <submittedName>
        <fullName evidence="3">AAA family ATPase</fullName>
    </submittedName>
</protein>
<evidence type="ECO:0000313" key="4">
    <source>
        <dbReference type="Proteomes" id="UP000855421"/>
    </source>
</evidence>
<accession>A0AAN5NCL3</accession>
<dbReference type="PANTHER" id="PTHR43581:SF4">
    <property type="entry name" value="ATP_GTP PHOSPHATASE"/>
    <property type="match status" value="1"/>
</dbReference>
<reference evidence="3" key="1">
    <citation type="journal article" date="2018" name="Genome Biol.">
        <title>SKESA: strategic k-mer extension for scrupulous assemblies.</title>
        <authorList>
            <person name="Souvorov A."/>
            <person name="Agarwala R."/>
            <person name="Lipman D.J."/>
        </authorList>
    </citation>
    <scope>NUCLEOTIDE SEQUENCE</scope>
    <source>
        <strain evidence="3">C25</strain>
    </source>
</reference>
<name>A0AAN5NCL3_CLOPF</name>
<dbReference type="SUPFAM" id="SSF52540">
    <property type="entry name" value="P-loop containing nucleoside triphosphate hydrolases"/>
    <property type="match status" value="1"/>
</dbReference>